<proteinExistence type="predicted"/>
<dbReference type="InterPro" id="IPR011708">
    <property type="entry name" value="DNA_pol3_alpha_NTPase_dom"/>
</dbReference>
<dbReference type="SUPFAM" id="SSF89550">
    <property type="entry name" value="PHP domain-like"/>
    <property type="match status" value="1"/>
</dbReference>
<dbReference type="PANTHER" id="PTHR32294">
    <property type="entry name" value="DNA POLYMERASE III SUBUNIT ALPHA"/>
    <property type="match status" value="1"/>
</dbReference>
<dbReference type="InterPro" id="IPR016195">
    <property type="entry name" value="Pol/histidinol_Pase-like"/>
</dbReference>
<dbReference type="EMBL" id="UGFC01000006">
    <property type="protein sequence ID" value="STM19889.1"/>
    <property type="molecule type" value="Genomic_DNA"/>
</dbReference>
<dbReference type="Pfam" id="PF07733">
    <property type="entry name" value="DNA_pol3_alpha"/>
    <property type="match status" value="1"/>
</dbReference>
<dbReference type="InterPro" id="IPR004805">
    <property type="entry name" value="DnaE2/DnaE/PolC"/>
</dbReference>
<dbReference type="AlphaFoldDB" id="A0A377DGX0"/>
<dbReference type="PANTHER" id="PTHR32294:SF0">
    <property type="entry name" value="DNA POLYMERASE III SUBUNIT ALPHA"/>
    <property type="match status" value="1"/>
</dbReference>
<sequence length="268" mass="30490">MKKAILHAAVELAEARGLPVVATNDVRFIDSSDFDAHEIRVAIHDGFTLDDPKRPRNYSPQQYMRSEEEMCELFADIPEALANTVEIAKRCNVTVRLGEYFLPQFPTGDMSTEDYLVMRAKEGLEERLAFLFPDEEERVKRRPEYDERLETELQVINQMGFPGYFLIVMEFIQWSKDNGVPVGPGRGSGAGSLVAYALKITDLDPLEFDLLFERFLNPERVSMPDFDVDFCMEKRDQVIEHVADMYGRDAVSQIITFGTMAAKAVIAT</sequence>
<feature type="domain" description="Bacterial DNA polymerase III alpha subunit NTPase" evidence="1">
    <location>
        <begin position="115"/>
        <end position="266"/>
    </location>
</feature>
<dbReference type="GO" id="GO:0008408">
    <property type="term" value="F:3'-5' exonuclease activity"/>
    <property type="evidence" value="ECO:0007669"/>
    <property type="project" value="InterPro"/>
</dbReference>
<dbReference type="Gene3D" id="3.20.20.140">
    <property type="entry name" value="Metal-dependent hydrolases"/>
    <property type="match status" value="1"/>
</dbReference>
<accession>A0A377DGX0</accession>
<keyword evidence="2" id="KW-0548">Nucleotidyltransferase</keyword>
<dbReference type="EC" id="2.7.7.7" evidence="2"/>
<evidence type="ECO:0000313" key="2">
    <source>
        <dbReference type="EMBL" id="STM19889.1"/>
    </source>
</evidence>
<dbReference type="GO" id="GO:0003887">
    <property type="term" value="F:DNA-directed DNA polymerase activity"/>
    <property type="evidence" value="ECO:0007669"/>
    <property type="project" value="UniProtKB-EC"/>
</dbReference>
<protein>
    <submittedName>
        <fullName evidence="2">DNA polymerase III subunit alpha</fullName>
        <ecNumber evidence="2">2.7.7.7</ecNumber>
    </submittedName>
</protein>
<name>A0A377DGX0_ECOLX</name>
<reference evidence="2 3" key="1">
    <citation type="submission" date="2018-06" db="EMBL/GenBank/DDBJ databases">
        <authorList>
            <consortium name="Pathogen Informatics"/>
            <person name="Doyle S."/>
        </authorList>
    </citation>
    <scope>NUCLEOTIDE SEQUENCE [LARGE SCALE GENOMIC DNA]</scope>
    <source>
        <strain evidence="2 3">NCTC7922</strain>
    </source>
</reference>
<evidence type="ECO:0000313" key="3">
    <source>
        <dbReference type="Proteomes" id="UP000254174"/>
    </source>
</evidence>
<dbReference type="Proteomes" id="UP000254174">
    <property type="component" value="Unassembled WGS sequence"/>
</dbReference>
<keyword evidence="2" id="KW-0808">Transferase</keyword>
<dbReference type="GO" id="GO:0006260">
    <property type="term" value="P:DNA replication"/>
    <property type="evidence" value="ECO:0007669"/>
    <property type="project" value="InterPro"/>
</dbReference>
<gene>
    <name evidence="2" type="primary">dnaE_3</name>
    <name evidence="2" type="ORF">NCTC7922_05834</name>
</gene>
<evidence type="ECO:0000259" key="1">
    <source>
        <dbReference type="Pfam" id="PF07733"/>
    </source>
</evidence>
<organism evidence="2 3">
    <name type="scientific">Escherichia coli</name>
    <dbReference type="NCBI Taxonomy" id="562"/>
    <lineage>
        <taxon>Bacteria</taxon>
        <taxon>Pseudomonadati</taxon>
        <taxon>Pseudomonadota</taxon>
        <taxon>Gammaproteobacteria</taxon>
        <taxon>Enterobacterales</taxon>
        <taxon>Enterobacteriaceae</taxon>
        <taxon>Escherichia</taxon>
    </lineage>
</organism>